<dbReference type="Gene3D" id="3.30.70.2530">
    <property type="match status" value="1"/>
</dbReference>
<dbReference type="PROSITE" id="PS51387">
    <property type="entry name" value="FAD_PCMH"/>
    <property type="match status" value="1"/>
</dbReference>
<dbReference type="InterPro" id="IPR007173">
    <property type="entry name" value="ALO_C"/>
</dbReference>
<dbReference type="Pfam" id="PF01565">
    <property type="entry name" value="FAD_binding_4"/>
    <property type="match status" value="1"/>
</dbReference>
<protein>
    <submittedName>
        <fullName evidence="7">FAD-binding protein</fullName>
    </submittedName>
</protein>
<evidence type="ECO:0000313" key="7">
    <source>
        <dbReference type="EMBL" id="NBI29935.1"/>
    </source>
</evidence>
<gene>
    <name evidence="7" type="ORF">ERL59_13300</name>
</gene>
<dbReference type="InterPro" id="IPR016167">
    <property type="entry name" value="FAD-bd_PCMH_sub1"/>
</dbReference>
<dbReference type="Gene3D" id="3.30.465.10">
    <property type="match status" value="1"/>
</dbReference>
<keyword evidence="3" id="KW-0285">Flavoprotein</keyword>
<dbReference type="InterPro" id="IPR010031">
    <property type="entry name" value="FAD_lactone_oxidase-like"/>
</dbReference>
<dbReference type="InterPro" id="IPR036318">
    <property type="entry name" value="FAD-bd_PCMH-like_sf"/>
</dbReference>
<keyword evidence="8" id="KW-1185">Reference proteome</keyword>
<dbReference type="InterPro" id="IPR016166">
    <property type="entry name" value="FAD-bd_PCMH"/>
</dbReference>
<dbReference type="NCBIfam" id="TIGR01679">
    <property type="entry name" value="bact_FAD_ox"/>
    <property type="match status" value="1"/>
</dbReference>
<dbReference type="UniPathway" id="UPA00132"/>
<organism evidence="7 8">
    <name type="scientific">Chengkuizengella marina</name>
    <dbReference type="NCBI Taxonomy" id="2507566"/>
    <lineage>
        <taxon>Bacteria</taxon>
        <taxon>Bacillati</taxon>
        <taxon>Bacillota</taxon>
        <taxon>Bacilli</taxon>
        <taxon>Bacillales</taxon>
        <taxon>Paenibacillaceae</taxon>
        <taxon>Chengkuizengella</taxon>
    </lineage>
</organism>
<dbReference type="OrthoDB" id="9800184at2"/>
<dbReference type="AlphaFoldDB" id="A0A6N9Q508"/>
<comment type="pathway">
    <text evidence="1">Cofactor biosynthesis; L-ascorbate biosynthesis.</text>
</comment>
<dbReference type="Pfam" id="PF04030">
    <property type="entry name" value="ALO"/>
    <property type="match status" value="1"/>
</dbReference>
<accession>A0A6N9Q508</accession>
<dbReference type="EMBL" id="SIJB01000028">
    <property type="protein sequence ID" value="NBI29935.1"/>
    <property type="molecule type" value="Genomic_DNA"/>
</dbReference>
<comment type="similarity">
    <text evidence="2">Belongs to the oxygen-dependent FAD-linked oxidoreductase family.</text>
</comment>
<evidence type="ECO:0000313" key="8">
    <source>
        <dbReference type="Proteomes" id="UP000448943"/>
    </source>
</evidence>
<dbReference type="InterPro" id="IPR006094">
    <property type="entry name" value="Oxid_FAD_bind_N"/>
</dbReference>
<dbReference type="InterPro" id="IPR006093">
    <property type="entry name" value="Oxy_OxRdtase_FAD_BS"/>
</dbReference>
<dbReference type="InterPro" id="IPR016171">
    <property type="entry name" value="Vanillyl_alc_oxidase_C-sub2"/>
</dbReference>
<dbReference type="RefSeq" id="WP_160646738.1">
    <property type="nucleotide sequence ID" value="NZ_SIJB01000028.1"/>
</dbReference>
<comment type="caution">
    <text evidence="7">The sequence shown here is derived from an EMBL/GenBank/DDBJ whole genome shotgun (WGS) entry which is preliminary data.</text>
</comment>
<evidence type="ECO:0000256" key="2">
    <source>
        <dbReference type="ARBA" id="ARBA00005466"/>
    </source>
</evidence>
<evidence type="ECO:0000256" key="5">
    <source>
        <dbReference type="ARBA" id="ARBA00023002"/>
    </source>
</evidence>
<dbReference type="PANTHER" id="PTHR43762">
    <property type="entry name" value="L-GULONOLACTONE OXIDASE"/>
    <property type="match status" value="1"/>
</dbReference>
<proteinExistence type="inferred from homology"/>
<dbReference type="GO" id="GO:0019853">
    <property type="term" value="P:L-ascorbic acid biosynthetic process"/>
    <property type="evidence" value="ECO:0007669"/>
    <property type="project" value="UniProtKB-UniPathway"/>
</dbReference>
<dbReference type="Gene3D" id="3.30.43.10">
    <property type="entry name" value="Uridine Diphospho-n-acetylenolpyruvylglucosamine Reductase, domain 2"/>
    <property type="match status" value="1"/>
</dbReference>
<dbReference type="PIRSF" id="PIRSF000136">
    <property type="entry name" value="LGO_GLO"/>
    <property type="match status" value="1"/>
</dbReference>
<dbReference type="Gene3D" id="1.10.45.10">
    <property type="entry name" value="Vanillyl-alcohol Oxidase, Chain A, domain 4"/>
    <property type="match status" value="1"/>
</dbReference>
<dbReference type="InterPro" id="IPR016169">
    <property type="entry name" value="FAD-bd_PCMH_sub2"/>
</dbReference>
<dbReference type="Proteomes" id="UP000448943">
    <property type="component" value="Unassembled WGS sequence"/>
</dbReference>
<evidence type="ECO:0000256" key="3">
    <source>
        <dbReference type="ARBA" id="ARBA00022630"/>
    </source>
</evidence>
<evidence type="ECO:0000256" key="4">
    <source>
        <dbReference type="ARBA" id="ARBA00022644"/>
    </source>
</evidence>
<reference evidence="7 8" key="1">
    <citation type="submission" date="2019-01" db="EMBL/GenBank/DDBJ databases">
        <title>Chengkuizengella sp. nov., isolated from deep-sea sediment of East Pacific Ocean.</title>
        <authorList>
            <person name="Yang J."/>
            <person name="Lai Q."/>
            <person name="Shao Z."/>
        </authorList>
    </citation>
    <scope>NUCLEOTIDE SEQUENCE [LARGE SCALE GENOMIC DNA]</scope>
    <source>
        <strain evidence="7 8">YPA3-1-1</strain>
    </source>
</reference>
<keyword evidence="5" id="KW-0560">Oxidoreductase</keyword>
<evidence type="ECO:0000259" key="6">
    <source>
        <dbReference type="PROSITE" id="PS51387"/>
    </source>
</evidence>
<dbReference type="GO" id="GO:0003885">
    <property type="term" value="F:D-arabinono-1,4-lactone oxidase activity"/>
    <property type="evidence" value="ECO:0007669"/>
    <property type="project" value="InterPro"/>
</dbReference>
<feature type="domain" description="FAD-binding PCMH-type" evidence="6">
    <location>
        <begin position="19"/>
        <end position="189"/>
    </location>
</feature>
<dbReference type="GO" id="GO:0071949">
    <property type="term" value="F:FAD binding"/>
    <property type="evidence" value="ECO:0007669"/>
    <property type="project" value="InterPro"/>
</dbReference>
<dbReference type="PANTHER" id="PTHR43762:SF1">
    <property type="entry name" value="D-ARABINONO-1,4-LACTONE OXIDASE"/>
    <property type="match status" value="1"/>
</dbReference>
<dbReference type="SUPFAM" id="SSF56176">
    <property type="entry name" value="FAD-binding/transporter-associated domain-like"/>
    <property type="match status" value="1"/>
</dbReference>
<dbReference type="GO" id="GO:0016020">
    <property type="term" value="C:membrane"/>
    <property type="evidence" value="ECO:0007669"/>
    <property type="project" value="InterPro"/>
</dbReference>
<sequence length="438" mass="50738">MLSLKQKPIKEWKNWSGLVKSSPQNIIYPQNIEEVVKLIHHCIDQKLRLRVVGSGHSFTPLVHTNQLLVSLDDMQGIAEVNDAEKWAEVWAGTKLKKLSLLLHQQGFALENMGDIDHQSIAGALSTGTHGTGVNLGNLSTQIKELTIVTGTGEVITCTNKKNHDLFKAASVSLGALGIIVKVKLKVVPSYKLHCKSYKQTIKNCLEQLDHLKTNRNFEFFYYPHTETTQIKITNETNQAPSRRRPLNKFKNKVLENYVFWILSEASRLFPRLSKTISRISASGVPNTENINYSPFVYTTDRVVRFNEMEYCVPEGKLKKVVEEMKSCMDRQQFAVHFPIECRYVKKDDIWLSPSYQRNSAYIAVHMYKGMKYEFYFQEMEKILLKYNGRPHWGKMHTLTSEKLKKLYPKWNDFQKLRDQMDPEGIFLNDYMEELFDTK</sequence>
<dbReference type="PROSITE" id="PS00862">
    <property type="entry name" value="OX2_COVAL_FAD"/>
    <property type="match status" value="1"/>
</dbReference>
<evidence type="ECO:0000256" key="1">
    <source>
        <dbReference type="ARBA" id="ARBA00005147"/>
    </source>
</evidence>
<name>A0A6N9Q508_9BACL</name>
<keyword evidence="4" id="KW-0060">Ascorbate biosynthesis</keyword>
<dbReference type="Gene3D" id="3.30.70.2520">
    <property type="match status" value="1"/>
</dbReference>